<dbReference type="AlphaFoldDB" id="A0A2T6AKZ7"/>
<dbReference type="OrthoDB" id="1442361at2"/>
<keyword evidence="4" id="KW-1185">Reference proteome</keyword>
<dbReference type="EMBL" id="QBKQ01000001">
    <property type="protein sequence ID" value="PTX44491.1"/>
    <property type="molecule type" value="Genomic_DNA"/>
</dbReference>
<accession>A0A2T6AKZ7</accession>
<name>A0A2T6AKZ7_9FLAO</name>
<gene>
    <name evidence="3" type="ORF">C8P64_0470</name>
</gene>
<dbReference type="InterPro" id="IPR027385">
    <property type="entry name" value="Beta-barrel_OMP"/>
</dbReference>
<sequence length="224" mass="25450">MNTFFQLNPRIIIAVILLSVLSSHAVKSQKYSIGVKAGVNYSLNDNGSEVLRNAVQYSAESDFGYQAGAFLEMSFGKWLLRPEVFLNKTSGKFEFQESPSTYSLEKFSLPLLFGYNVLESLDVYAGPAYQFILNKEMENTREPLLDDHSNLAAQIGFKISFNRLELDLRYDFTFPSEDFQIVNYNNGNRAYFDEGRLNQVLLSLNYKIFGSNSSSTRRGGSCYF</sequence>
<dbReference type="Proteomes" id="UP000244174">
    <property type="component" value="Unassembled WGS sequence"/>
</dbReference>
<evidence type="ECO:0000313" key="3">
    <source>
        <dbReference type="EMBL" id="PTX44491.1"/>
    </source>
</evidence>
<feature type="domain" description="Outer membrane protein beta-barrel" evidence="2">
    <location>
        <begin position="14"/>
        <end position="206"/>
    </location>
</feature>
<keyword evidence="1" id="KW-0732">Signal</keyword>
<organism evidence="3 4">
    <name type="scientific">Christiangramia gaetbulicola</name>
    <dbReference type="NCBI Taxonomy" id="703340"/>
    <lineage>
        <taxon>Bacteria</taxon>
        <taxon>Pseudomonadati</taxon>
        <taxon>Bacteroidota</taxon>
        <taxon>Flavobacteriia</taxon>
        <taxon>Flavobacteriales</taxon>
        <taxon>Flavobacteriaceae</taxon>
        <taxon>Christiangramia</taxon>
    </lineage>
</organism>
<evidence type="ECO:0000259" key="2">
    <source>
        <dbReference type="Pfam" id="PF13505"/>
    </source>
</evidence>
<dbReference type="RefSeq" id="WP_108170446.1">
    <property type="nucleotide sequence ID" value="NZ_QBKQ01000001.1"/>
</dbReference>
<evidence type="ECO:0000313" key="4">
    <source>
        <dbReference type="Proteomes" id="UP000244174"/>
    </source>
</evidence>
<reference evidence="3 4" key="1">
    <citation type="submission" date="2018-04" db="EMBL/GenBank/DDBJ databases">
        <title>Genomic Encyclopedia of Archaeal and Bacterial Type Strains, Phase II (KMG-II): from individual species to whole genera.</title>
        <authorList>
            <person name="Goeker M."/>
        </authorList>
    </citation>
    <scope>NUCLEOTIDE SEQUENCE [LARGE SCALE GENOMIC DNA]</scope>
    <source>
        <strain evidence="3 4">DSM 23082</strain>
    </source>
</reference>
<protein>
    <submittedName>
        <fullName evidence="3">Outer membrane protein with beta-barrel domain</fullName>
    </submittedName>
</protein>
<proteinExistence type="predicted"/>
<evidence type="ECO:0000256" key="1">
    <source>
        <dbReference type="ARBA" id="ARBA00022729"/>
    </source>
</evidence>
<dbReference type="Pfam" id="PF13505">
    <property type="entry name" value="OMP_b-brl"/>
    <property type="match status" value="1"/>
</dbReference>
<comment type="caution">
    <text evidence="3">The sequence shown here is derived from an EMBL/GenBank/DDBJ whole genome shotgun (WGS) entry which is preliminary data.</text>
</comment>